<dbReference type="RefSeq" id="WP_132827079.1">
    <property type="nucleotide sequence ID" value="NZ_SMFP01000001.1"/>
</dbReference>
<name>A0A4R5F150_9RHOB</name>
<accession>A0A4R5F150</accession>
<reference evidence="2 3" key="1">
    <citation type="submission" date="2019-03" db="EMBL/GenBank/DDBJ databases">
        <authorList>
            <person name="Zhang S."/>
        </authorList>
    </citation>
    <scope>NUCLEOTIDE SEQUENCE [LARGE SCALE GENOMIC DNA]</scope>
    <source>
        <strain evidence="2 3">S4J41</strain>
    </source>
</reference>
<dbReference type="Pfam" id="PF06568">
    <property type="entry name" value="YjiS-like"/>
    <property type="match status" value="1"/>
</dbReference>
<feature type="domain" description="YjiS-like" evidence="1">
    <location>
        <begin position="25"/>
        <end position="60"/>
    </location>
</feature>
<keyword evidence="3" id="KW-1185">Reference proteome</keyword>
<dbReference type="OrthoDB" id="8244198at2"/>
<gene>
    <name evidence="2" type="ORF">E1B25_02435</name>
</gene>
<evidence type="ECO:0000313" key="3">
    <source>
        <dbReference type="Proteomes" id="UP000294662"/>
    </source>
</evidence>
<proteinExistence type="predicted"/>
<evidence type="ECO:0000259" key="1">
    <source>
        <dbReference type="Pfam" id="PF06568"/>
    </source>
</evidence>
<comment type="caution">
    <text evidence="2">The sequence shown here is derived from an EMBL/GenBank/DDBJ whole genome shotgun (WGS) entry which is preliminary data.</text>
</comment>
<organism evidence="2 3">
    <name type="scientific">Antarcticimicrobium sediminis</name>
    <dbReference type="NCBI Taxonomy" id="2546227"/>
    <lineage>
        <taxon>Bacteria</taxon>
        <taxon>Pseudomonadati</taxon>
        <taxon>Pseudomonadota</taxon>
        <taxon>Alphaproteobacteria</taxon>
        <taxon>Rhodobacterales</taxon>
        <taxon>Paracoccaceae</taxon>
        <taxon>Antarcticimicrobium</taxon>
    </lineage>
</organism>
<dbReference type="EMBL" id="SMFP01000001">
    <property type="protein sequence ID" value="TDE41089.1"/>
    <property type="molecule type" value="Genomic_DNA"/>
</dbReference>
<dbReference type="AlphaFoldDB" id="A0A4R5F150"/>
<sequence>MTVLTHTHSKDATLLSRLHKATDALFDRIARYQMYRRTYNELNALTNRELADLGMHRSGIRRVALETARNV</sequence>
<dbReference type="InterPro" id="IPR009506">
    <property type="entry name" value="YjiS-like"/>
</dbReference>
<protein>
    <submittedName>
        <fullName evidence="2">DUF1127 domain-containing protein</fullName>
    </submittedName>
</protein>
<dbReference type="Proteomes" id="UP000294662">
    <property type="component" value="Unassembled WGS sequence"/>
</dbReference>
<evidence type="ECO:0000313" key="2">
    <source>
        <dbReference type="EMBL" id="TDE41089.1"/>
    </source>
</evidence>